<dbReference type="EMBL" id="CP060718">
    <property type="protein sequence ID" value="QNN68686.1"/>
    <property type="molecule type" value="Genomic_DNA"/>
</dbReference>
<keyword evidence="2" id="KW-0132">Cell division</keyword>
<organism evidence="2 3">
    <name type="scientific">Sphingomonas lutea</name>
    <dbReference type="NCBI Taxonomy" id="1045317"/>
    <lineage>
        <taxon>Bacteria</taxon>
        <taxon>Pseudomonadati</taxon>
        <taxon>Pseudomonadota</taxon>
        <taxon>Alphaproteobacteria</taxon>
        <taxon>Sphingomonadales</taxon>
        <taxon>Sphingomonadaceae</taxon>
        <taxon>Sphingomonas</taxon>
    </lineage>
</organism>
<dbReference type="GO" id="GO:0032153">
    <property type="term" value="C:cell division site"/>
    <property type="evidence" value="ECO:0007669"/>
    <property type="project" value="TreeGrafter"/>
</dbReference>
<accession>A0A7G9SLG1</accession>
<sequence>MMLDWLLAPGSERKLLGGERKRGATPWVIAIMSFSIVIVAAAGLTLSNAASQVGTSVANRYSLQVPGGSDALPRLVETIRAAPGVTSVEAVPEAKMRQTLARWLGPAAQSADLPVPALIHFDIAPGAPLAPVEARVRAVAPRASLASQVENLRPLLGSLRTLQWLALGMVLLLTAAGAAAVVLATRSALEAHRSTIDVMHGVGATDLQVTHLFQRKIAIEALAGSLAGAAAAGVVLLILSAGATFVGGMTGGLSLSLLDLALLAILPAVLTIVATWVARRTVLQALREAL</sequence>
<feature type="transmembrane region" description="Helical" evidence="1">
    <location>
        <begin position="257"/>
        <end position="278"/>
    </location>
</feature>
<keyword evidence="1" id="KW-0812">Transmembrane</keyword>
<dbReference type="PANTHER" id="PTHR47755:SF1">
    <property type="entry name" value="CELL DIVISION PROTEIN FTSX"/>
    <property type="match status" value="1"/>
</dbReference>
<dbReference type="PANTHER" id="PTHR47755">
    <property type="entry name" value="CELL DIVISION PROTEIN FTSX"/>
    <property type="match status" value="1"/>
</dbReference>
<feature type="transmembrane region" description="Helical" evidence="1">
    <location>
        <begin position="162"/>
        <end position="184"/>
    </location>
</feature>
<dbReference type="RefSeq" id="WP_187540454.1">
    <property type="nucleotide sequence ID" value="NZ_BAABJT010000001.1"/>
</dbReference>
<keyword evidence="2" id="KW-0131">Cell cycle</keyword>
<dbReference type="Proteomes" id="UP000515971">
    <property type="component" value="Chromosome"/>
</dbReference>
<proteinExistence type="predicted"/>
<reference evidence="2 3" key="1">
    <citation type="submission" date="2020-08" db="EMBL/GenBank/DDBJ databases">
        <title>Genome sequence of Sphingomonas lutea KCTC 23642T.</title>
        <authorList>
            <person name="Hyun D.-W."/>
            <person name="Bae J.-W."/>
        </authorList>
    </citation>
    <scope>NUCLEOTIDE SEQUENCE [LARGE SCALE GENOMIC DNA]</scope>
    <source>
        <strain evidence="2 3">KCTC 23642</strain>
    </source>
</reference>
<keyword evidence="3" id="KW-1185">Reference proteome</keyword>
<dbReference type="KEGG" id="slut:H9L13_01630"/>
<feature type="transmembrane region" description="Helical" evidence="1">
    <location>
        <begin position="24"/>
        <end position="46"/>
    </location>
</feature>
<dbReference type="InterPro" id="IPR004513">
    <property type="entry name" value="FtsX"/>
</dbReference>
<keyword evidence="1" id="KW-1133">Transmembrane helix</keyword>
<dbReference type="GO" id="GO:0016020">
    <property type="term" value="C:membrane"/>
    <property type="evidence" value="ECO:0007669"/>
    <property type="project" value="InterPro"/>
</dbReference>
<keyword evidence="1" id="KW-0472">Membrane</keyword>
<dbReference type="GO" id="GO:0051301">
    <property type="term" value="P:cell division"/>
    <property type="evidence" value="ECO:0007669"/>
    <property type="project" value="UniProtKB-KW"/>
</dbReference>
<evidence type="ECO:0000313" key="2">
    <source>
        <dbReference type="EMBL" id="QNN68686.1"/>
    </source>
</evidence>
<name>A0A7G9SLG1_9SPHN</name>
<evidence type="ECO:0000313" key="3">
    <source>
        <dbReference type="Proteomes" id="UP000515971"/>
    </source>
</evidence>
<protein>
    <submittedName>
        <fullName evidence="2">Cell division protein</fullName>
    </submittedName>
</protein>
<evidence type="ECO:0000256" key="1">
    <source>
        <dbReference type="SAM" id="Phobius"/>
    </source>
</evidence>
<dbReference type="AlphaFoldDB" id="A0A7G9SLG1"/>
<feature type="transmembrane region" description="Helical" evidence="1">
    <location>
        <begin position="221"/>
        <end position="245"/>
    </location>
</feature>
<gene>
    <name evidence="2" type="ORF">H9L13_01630</name>
</gene>